<dbReference type="SMART" id="SM00465">
    <property type="entry name" value="GIYc"/>
    <property type="match status" value="1"/>
</dbReference>
<proteinExistence type="predicted"/>
<accession>A0A1G2CNT2</accession>
<dbReference type="Proteomes" id="UP000178599">
    <property type="component" value="Unassembled WGS sequence"/>
</dbReference>
<comment type="caution">
    <text evidence="9">The sequence shown here is derived from an EMBL/GenBank/DDBJ whole genome shotgun (WGS) entry which is preliminary data.</text>
</comment>
<dbReference type="Pfam" id="PF02151">
    <property type="entry name" value="UVR"/>
    <property type="match status" value="1"/>
</dbReference>
<dbReference type="FunFam" id="3.40.1440.10:FF:000001">
    <property type="entry name" value="UvrABC system protein C"/>
    <property type="match status" value="1"/>
</dbReference>
<dbReference type="InterPro" id="IPR038476">
    <property type="entry name" value="UvrC_RNase_H_dom_sf"/>
</dbReference>
<dbReference type="GO" id="GO:0009381">
    <property type="term" value="F:excinuclease ABC activity"/>
    <property type="evidence" value="ECO:0007669"/>
    <property type="project" value="InterPro"/>
</dbReference>
<dbReference type="PANTHER" id="PTHR30562:SF1">
    <property type="entry name" value="UVRABC SYSTEM PROTEIN C"/>
    <property type="match status" value="1"/>
</dbReference>
<feature type="domain" description="UvrC family homology region profile" evidence="8">
    <location>
        <begin position="200"/>
        <end position="344"/>
    </location>
</feature>
<dbReference type="InterPro" id="IPR050066">
    <property type="entry name" value="UvrABC_protein_C"/>
</dbReference>
<evidence type="ECO:0000259" key="8">
    <source>
        <dbReference type="PROSITE" id="PS50165"/>
    </source>
</evidence>
<dbReference type="GO" id="GO:0009380">
    <property type="term" value="C:excinuclease repair complex"/>
    <property type="evidence" value="ECO:0007669"/>
    <property type="project" value="TreeGrafter"/>
</dbReference>
<dbReference type="Gene3D" id="4.10.860.10">
    <property type="entry name" value="UVR domain"/>
    <property type="match status" value="1"/>
</dbReference>
<dbReference type="SUPFAM" id="SSF46600">
    <property type="entry name" value="C-terminal UvrC-binding domain of UvrB"/>
    <property type="match status" value="1"/>
</dbReference>
<feature type="domain" description="GIY-YIG" evidence="7">
    <location>
        <begin position="15"/>
        <end position="92"/>
    </location>
</feature>
<dbReference type="InterPro" id="IPR001162">
    <property type="entry name" value="UvrC_RNase_H_dom"/>
</dbReference>
<name>A0A1G2CNT2_9BACT</name>
<evidence type="ECO:0000256" key="2">
    <source>
        <dbReference type="ARBA" id="ARBA00022763"/>
    </source>
</evidence>
<dbReference type="PROSITE" id="PS50164">
    <property type="entry name" value="GIY_YIG"/>
    <property type="match status" value="1"/>
</dbReference>
<dbReference type="InterPro" id="IPR000305">
    <property type="entry name" value="GIY-YIG_endonuc"/>
</dbReference>
<evidence type="ECO:0000256" key="4">
    <source>
        <dbReference type="ARBA" id="ARBA00022881"/>
    </source>
</evidence>
<dbReference type="EMBL" id="MHLE01000012">
    <property type="protein sequence ID" value="OGZ03009.1"/>
    <property type="molecule type" value="Genomic_DNA"/>
</dbReference>
<evidence type="ECO:0000256" key="3">
    <source>
        <dbReference type="ARBA" id="ARBA00022769"/>
    </source>
</evidence>
<reference evidence="9 10" key="1">
    <citation type="journal article" date="2016" name="Nat. Commun.">
        <title>Thousands of microbial genomes shed light on interconnected biogeochemical processes in an aquifer system.</title>
        <authorList>
            <person name="Anantharaman K."/>
            <person name="Brown C.T."/>
            <person name="Hug L.A."/>
            <person name="Sharon I."/>
            <person name="Castelle C.J."/>
            <person name="Probst A.J."/>
            <person name="Thomas B.C."/>
            <person name="Singh A."/>
            <person name="Wilkins M.J."/>
            <person name="Karaoz U."/>
            <person name="Brodie E.L."/>
            <person name="Williams K.H."/>
            <person name="Hubbard S.S."/>
            <person name="Banfield J.F."/>
        </authorList>
    </citation>
    <scope>NUCLEOTIDE SEQUENCE [LARGE SCALE GENOMIC DNA]</scope>
</reference>
<evidence type="ECO:0000256" key="1">
    <source>
        <dbReference type="ARBA" id="ARBA00022490"/>
    </source>
</evidence>
<evidence type="ECO:0000256" key="5">
    <source>
        <dbReference type="ARBA" id="ARBA00023204"/>
    </source>
</evidence>
<dbReference type="AlphaFoldDB" id="A0A1G2CNT2"/>
<dbReference type="Pfam" id="PF01541">
    <property type="entry name" value="GIY-YIG"/>
    <property type="match status" value="1"/>
</dbReference>
<dbReference type="Gene3D" id="3.40.1440.10">
    <property type="entry name" value="GIY-YIG endonuclease"/>
    <property type="match status" value="1"/>
</dbReference>
<feature type="domain" description="UVR" evidence="6">
    <location>
        <begin position="204"/>
        <end position="239"/>
    </location>
</feature>
<dbReference type="Pfam" id="PF08459">
    <property type="entry name" value="UvrC_RNaseH_dom"/>
    <property type="match status" value="1"/>
</dbReference>
<dbReference type="SUPFAM" id="SSF82771">
    <property type="entry name" value="GIY-YIG endonuclease"/>
    <property type="match status" value="1"/>
</dbReference>
<dbReference type="Gene3D" id="3.30.420.340">
    <property type="entry name" value="UvrC, RNAse H endonuclease domain"/>
    <property type="match status" value="1"/>
</dbReference>
<evidence type="ECO:0008006" key="11">
    <source>
        <dbReference type="Google" id="ProtNLM"/>
    </source>
</evidence>
<dbReference type="InterPro" id="IPR047296">
    <property type="entry name" value="GIY-YIG_UvrC_Cho"/>
</dbReference>
<keyword evidence="1" id="KW-0963">Cytoplasm</keyword>
<keyword evidence="3" id="KW-0228">DNA excision</keyword>
<organism evidence="9 10">
    <name type="scientific">Candidatus Liptonbacteria bacterium RIFOXYB1_FULL_36_10</name>
    <dbReference type="NCBI Taxonomy" id="1798654"/>
    <lineage>
        <taxon>Bacteria</taxon>
        <taxon>Candidatus Liptoniibacteriota</taxon>
    </lineage>
</organism>
<dbReference type="PROSITE" id="PS50165">
    <property type="entry name" value="UVRC"/>
    <property type="match status" value="1"/>
</dbReference>
<dbReference type="InterPro" id="IPR035901">
    <property type="entry name" value="GIY-YIG_endonuc_sf"/>
</dbReference>
<keyword evidence="5" id="KW-0234">DNA repair</keyword>
<keyword evidence="2" id="KW-0227">DNA damage</keyword>
<evidence type="ECO:0000259" key="6">
    <source>
        <dbReference type="PROSITE" id="PS50151"/>
    </source>
</evidence>
<dbReference type="GO" id="GO:0006289">
    <property type="term" value="P:nucleotide-excision repair"/>
    <property type="evidence" value="ECO:0007669"/>
    <property type="project" value="InterPro"/>
</dbReference>
<dbReference type="CDD" id="cd10434">
    <property type="entry name" value="GIY-YIG_UvrC_Cho"/>
    <property type="match status" value="1"/>
</dbReference>
<dbReference type="InterPro" id="IPR001943">
    <property type="entry name" value="UVR_dom"/>
</dbReference>
<gene>
    <name evidence="9" type="ORF">A2390_00110</name>
</gene>
<dbReference type="PANTHER" id="PTHR30562">
    <property type="entry name" value="UVRC/OXIDOREDUCTASE"/>
    <property type="match status" value="1"/>
</dbReference>
<sequence length="410" mass="46884">MPVPKSIKLKKSLPDSPGVYLMKNKEGEVIYVGKATSLKHRVSSYFEKAHEARIELLVSVIYSIDFKTASSVLEAAIIEATLIKKIQPKFNIKEKSDKSWIYLAVTKDKFPKLLLIRGLELKTNYKETDFLDIFGPFSSRKILESILHIIRKIFSWSNCEPKADKPCFYYQLGYCPGICVNTITSSKYGKTINSIRLLFAGKKPTLLKKLKKEMVELSKHEKFETAAAVRNKISKLEHIQDVALLETEKFPDFYKTKVKFRRIEGYDISNISGTSSAGSMAVFENLEPAKKEYRKFKIRSLNQINDVAMISEILTRRFHNTWPYPDLILVDGGLGQINVAKKILQTLNLKIPVVGIAKGKNRKNNRLVFGFQDKKLIISVSSIKKTLICLRDEAHRFAISYHRSLRNLKV</sequence>
<dbReference type="InterPro" id="IPR036876">
    <property type="entry name" value="UVR_dom_sf"/>
</dbReference>
<keyword evidence="4" id="KW-0267">Excision nuclease</keyword>
<dbReference type="PROSITE" id="PS50151">
    <property type="entry name" value="UVR"/>
    <property type="match status" value="1"/>
</dbReference>
<evidence type="ECO:0000313" key="9">
    <source>
        <dbReference type="EMBL" id="OGZ03009.1"/>
    </source>
</evidence>
<evidence type="ECO:0000313" key="10">
    <source>
        <dbReference type="Proteomes" id="UP000178599"/>
    </source>
</evidence>
<evidence type="ECO:0000259" key="7">
    <source>
        <dbReference type="PROSITE" id="PS50164"/>
    </source>
</evidence>
<protein>
    <recommendedName>
        <fullName evidence="11">Excinuclease ABC subunit C</fullName>
    </recommendedName>
</protein>